<feature type="region of interest" description="Disordered" evidence="1">
    <location>
        <begin position="1"/>
        <end position="105"/>
    </location>
</feature>
<reference evidence="2" key="1">
    <citation type="submission" date="2020-01" db="EMBL/GenBank/DDBJ databases">
        <authorList>
            <person name="Mishra B."/>
        </authorList>
    </citation>
    <scope>NUCLEOTIDE SEQUENCE [LARGE SCALE GENOMIC DNA]</scope>
</reference>
<evidence type="ECO:0000256" key="1">
    <source>
        <dbReference type="SAM" id="MobiDB-lite"/>
    </source>
</evidence>
<protein>
    <submittedName>
        <fullName evidence="2">Uncharacterized protein</fullName>
    </submittedName>
</protein>
<name>A0A6D2IIQ8_9BRAS</name>
<feature type="compositionally biased region" description="Basic and acidic residues" evidence="1">
    <location>
        <begin position="85"/>
        <end position="96"/>
    </location>
</feature>
<evidence type="ECO:0000313" key="2">
    <source>
        <dbReference type="EMBL" id="CAA7030135.1"/>
    </source>
</evidence>
<organism evidence="2 3">
    <name type="scientific">Microthlaspi erraticum</name>
    <dbReference type="NCBI Taxonomy" id="1685480"/>
    <lineage>
        <taxon>Eukaryota</taxon>
        <taxon>Viridiplantae</taxon>
        <taxon>Streptophyta</taxon>
        <taxon>Embryophyta</taxon>
        <taxon>Tracheophyta</taxon>
        <taxon>Spermatophyta</taxon>
        <taxon>Magnoliopsida</taxon>
        <taxon>eudicotyledons</taxon>
        <taxon>Gunneridae</taxon>
        <taxon>Pentapetalae</taxon>
        <taxon>rosids</taxon>
        <taxon>malvids</taxon>
        <taxon>Brassicales</taxon>
        <taxon>Brassicaceae</taxon>
        <taxon>Coluteocarpeae</taxon>
        <taxon>Microthlaspi</taxon>
    </lineage>
</organism>
<dbReference type="EMBL" id="CACVBM020001091">
    <property type="protein sequence ID" value="CAA7030135.1"/>
    <property type="molecule type" value="Genomic_DNA"/>
</dbReference>
<comment type="caution">
    <text evidence="2">The sequence shown here is derived from an EMBL/GenBank/DDBJ whole genome shotgun (WGS) entry which is preliminary data.</text>
</comment>
<evidence type="ECO:0000313" key="3">
    <source>
        <dbReference type="Proteomes" id="UP000467841"/>
    </source>
</evidence>
<proteinExistence type="predicted"/>
<accession>A0A6D2IIQ8</accession>
<keyword evidence="3" id="KW-1185">Reference proteome</keyword>
<dbReference type="Proteomes" id="UP000467841">
    <property type="component" value="Unassembled WGS sequence"/>
</dbReference>
<sequence>MRKVLAGQGEFQPDQPYRSTRGRSGLCSAGRYKMRDKSFKQHARTGGEQAALSQDNTRTDRPYRSGSKRFPSAKFRVRPKIRPTSSHDRDKNRLAIDPKFLGQCK</sequence>
<gene>
    <name evidence="2" type="ORF">MERR_LOCUS17370</name>
</gene>
<dbReference type="AlphaFoldDB" id="A0A6D2IIQ8"/>